<dbReference type="InterPro" id="IPR046538">
    <property type="entry name" value="DUF6603"/>
</dbReference>
<dbReference type="Gene3D" id="2.130.10.80">
    <property type="entry name" value="Galactose oxidase/kelch, beta-propeller"/>
    <property type="match status" value="1"/>
</dbReference>
<keyword evidence="1" id="KW-0880">Kelch repeat</keyword>
<dbReference type="InterPro" id="IPR037293">
    <property type="entry name" value="Gal_Oxidase_central_sf"/>
</dbReference>
<dbReference type="RefSeq" id="WP_184905106.1">
    <property type="nucleotide sequence ID" value="NZ_JACHMX010000001.1"/>
</dbReference>
<dbReference type="Pfam" id="PF24681">
    <property type="entry name" value="Kelch_KLHDC2_KLHL20_DRC7"/>
    <property type="match status" value="1"/>
</dbReference>
<dbReference type="Proteomes" id="UP000580861">
    <property type="component" value="Unassembled WGS sequence"/>
</dbReference>
<dbReference type="InterPro" id="IPR015915">
    <property type="entry name" value="Kelch-typ_b-propeller"/>
</dbReference>
<dbReference type="PANTHER" id="PTHR46344:SF27">
    <property type="entry name" value="KELCH REPEAT SUPERFAMILY PROTEIN"/>
    <property type="match status" value="1"/>
</dbReference>
<dbReference type="InterPro" id="IPR006652">
    <property type="entry name" value="Kelch_1"/>
</dbReference>
<evidence type="ECO:0000313" key="5">
    <source>
        <dbReference type="Proteomes" id="UP000580861"/>
    </source>
</evidence>
<evidence type="ECO:0000313" key="4">
    <source>
        <dbReference type="EMBL" id="MBB5858307.1"/>
    </source>
</evidence>
<dbReference type="EMBL" id="JACHMX010000001">
    <property type="protein sequence ID" value="MBB5858307.1"/>
    <property type="molecule type" value="Genomic_DNA"/>
</dbReference>
<name>A0A841BG32_9PSEU</name>
<keyword evidence="5" id="KW-1185">Reference proteome</keyword>
<proteinExistence type="predicted"/>
<comment type="caution">
    <text evidence="4">The sequence shown here is derived from an EMBL/GenBank/DDBJ whole genome shotgun (WGS) entry which is preliminary data.</text>
</comment>
<organism evidence="4 5">
    <name type="scientific">Amycolatopsis umgeniensis</name>
    <dbReference type="NCBI Taxonomy" id="336628"/>
    <lineage>
        <taxon>Bacteria</taxon>
        <taxon>Bacillati</taxon>
        <taxon>Actinomycetota</taxon>
        <taxon>Actinomycetes</taxon>
        <taxon>Pseudonocardiales</taxon>
        <taxon>Pseudonocardiaceae</taxon>
        <taxon>Amycolatopsis</taxon>
    </lineage>
</organism>
<dbReference type="SUPFAM" id="SSF117281">
    <property type="entry name" value="Kelch motif"/>
    <property type="match status" value="2"/>
</dbReference>
<keyword evidence="2" id="KW-0677">Repeat</keyword>
<dbReference type="Pfam" id="PF20248">
    <property type="entry name" value="DUF6603"/>
    <property type="match status" value="1"/>
</dbReference>
<gene>
    <name evidence="4" type="ORF">HDA45_008394</name>
</gene>
<protein>
    <submittedName>
        <fullName evidence="4">N-acetylneuraminic acid mutarotase</fullName>
    </submittedName>
</protein>
<dbReference type="PANTHER" id="PTHR46344">
    <property type="entry name" value="OS02G0202900 PROTEIN"/>
    <property type="match status" value="1"/>
</dbReference>
<evidence type="ECO:0000256" key="1">
    <source>
        <dbReference type="ARBA" id="ARBA00022441"/>
    </source>
</evidence>
<accession>A0A841BG32</accession>
<reference evidence="4 5" key="1">
    <citation type="submission" date="2020-08" db="EMBL/GenBank/DDBJ databases">
        <title>Sequencing the genomes of 1000 actinobacteria strains.</title>
        <authorList>
            <person name="Klenk H.-P."/>
        </authorList>
    </citation>
    <scope>NUCLEOTIDE SEQUENCE [LARGE SCALE GENOMIC DNA]</scope>
    <source>
        <strain evidence="4 5">DSM 45272</strain>
    </source>
</reference>
<dbReference type="Gene3D" id="2.120.10.80">
    <property type="entry name" value="Kelch-type beta propeller"/>
    <property type="match status" value="2"/>
</dbReference>
<feature type="domain" description="DUF6603" evidence="3">
    <location>
        <begin position="425"/>
        <end position="988"/>
    </location>
</feature>
<dbReference type="SMART" id="SM00612">
    <property type="entry name" value="Kelch"/>
    <property type="match status" value="5"/>
</dbReference>
<sequence length="1517" mass="157465">MADRAGTVEQLALELARAIAALGDRMVGERLLDLLAELGTVFPPALVANAQVRAAQDSVATVAKTMAPAAAALESAIASGDTAGIVARSAELLTRCGQIGQAYLALGTAIGTVGPTLPGVPAQQVADLVADLPRKLLDLAILHIVDPAHRLTGLFGLFGLADVSRFDADPANPASIDHQRVRLRLDQLPSFLVDPIGQLGKRFGWGGPVPDGEKLLKALRDLLEAARLPVLFVPAAGGQPARLEAWAVDLTVDGDGLAISVVMPIGVEADKSVEIVAPHWIAELKASGLLPAGTTGSLRPPFRLTLKPPDGAAELRGEVSIRATPTEPMLLLGVAGGSRLEIGGVELKAGLTLAFVDGQVTGVPSIEGDLTGGKLVIDAESADGFIKTLFGGARLEAGFATGFAFDPEHGLRFHGGAGLRVQLPVHLRIGPVDVHALQIIATPGPDGVPVELSANLTAALGPLTAAVERVGLTAEVSFPEGGGNLGPVDVAFGFKPPTGVGLSIDAGIVAGGGFLYFDPERGEYAGALELMFAGFVEVKAIGLITTRMPDGTAGFSLLIVLTAEFGSGIQLGFGFTLLGVGGILGLNRRMDFDALLEGVVSGSIESVMFPKDVVANAPRIISDLRKFFPPENDRFLVGPMAKIGWGTPTLVSVSLGVIVEIPPGNVAILGVLECILPSKDLPLLVLRVDFIGALQVDRSRLWFFAKLFDSRILTMTIDGGMGLLVDWSDNPEFVLSVGGFHPAFTPPPLPFPVPPRLSVDIINMPGRLIRVSGYFAVTSNTVQFGAKAELRLGFGGFGIEGHLSFDALFRFSPFSFVVEISAGVSLKAFGVGFFSIDLYFQLSGPAPWQARGRGSISLLFFEISADFDITWGEERTTTLPPVAVLALLEGELRKLDGWQTRLPAGGADALVTLRPLDPGDDLVLHPLGSLFIHQRAIPLDVRIDRVGAQRPSDGKRFTVEPAVGSGLVKRSATDDQFAMAQFQDMDDAAKLSRPGYEHQEAGLELVAADGALASPRVVRRSARYEMSIIDNEAPSEPPAGFAVRVARTGPKLYRPPPAVFTQFLANNSTSRSPLSQQEARRRQPFAAEDTVQVIGDRFVVAYSRNNHQAFPPANASTTASVFRSAASAEDAMADWIFADPSLAGQLHVLRQADASGSVAAEPGVWSAAGSPPAAVSGTEAVRLSSGAVLVAGGADATGTAVAATSVFDPVARIWTTGTAALSVARRGHTTTKVTGGRVAAVGGRGTNGDLLASAEVFDPATGAWTTPASGLAAARTGHTATFAAGKLLVAGGTDVRGAALASAELFDPATSAWTATAPMSHARTGHVAVLLDTGAVLIVGGATGDRALAFCELYDPAKGTWTATGELLTPRKGHQATLLPNGRVLVTGGDAVPAVPYRVESLASAEVYDPKTGAWTRVADLPGGGRSGHRCVRTPHGAVVVGGVGRPRAVAGYRDAVLFDATSGTWTTTGALAIGRWDFPALDLADGRVFVVGGRALSGPAAPAAAELAATAEVYLP</sequence>
<evidence type="ECO:0000256" key="2">
    <source>
        <dbReference type="ARBA" id="ARBA00022737"/>
    </source>
</evidence>
<evidence type="ECO:0000259" key="3">
    <source>
        <dbReference type="Pfam" id="PF20248"/>
    </source>
</evidence>